<evidence type="ECO:0000313" key="1">
    <source>
        <dbReference type="EMBL" id="GFQ83232.1"/>
    </source>
</evidence>
<proteinExistence type="predicted"/>
<dbReference type="Proteomes" id="UP000887116">
    <property type="component" value="Unassembled WGS sequence"/>
</dbReference>
<evidence type="ECO:0000313" key="2">
    <source>
        <dbReference type="Proteomes" id="UP000887116"/>
    </source>
</evidence>
<comment type="caution">
    <text evidence="1">The sequence shown here is derived from an EMBL/GenBank/DDBJ whole genome shotgun (WGS) entry which is preliminary data.</text>
</comment>
<protein>
    <submittedName>
        <fullName evidence="1">Uncharacterized protein</fullName>
    </submittedName>
</protein>
<reference evidence="1" key="1">
    <citation type="submission" date="2020-07" db="EMBL/GenBank/DDBJ databases">
        <title>Multicomponent nature underlies the extraordinary mechanical properties of spider dragline silk.</title>
        <authorList>
            <person name="Kono N."/>
            <person name="Nakamura H."/>
            <person name="Mori M."/>
            <person name="Yoshida Y."/>
            <person name="Ohtoshi R."/>
            <person name="Malay A.D."/>
            <person name="Moran D.A.P."/>
            <person name="Tomita M."/>
            <person name="Numata K."/>
            <person name="Arakawa K."/>
        </authorList>
    </citation>
    <scope>NUCLEOTIDE SEQUENCE</scope>
</reference>
<accession>A0A8X6FLV5</accession>
<name>A0A8X6FLV5_TRICU</name>
<dbReference type="EMBL" id="BMAO01012687">
    <property type="protein sequence ID" value="GFQ83232.1"/>
    <property type="molecule type" value="Genomic_DNA"/>
</dbReference>
<dbReference type="AlphaFoldDB" id="A0A8X6FLV5"/>
<gene>
    <name evidence="1" type="ORF">TNCT_418011</name>
</gene>
<sequence length="129" mass="14514">MPSGKYGPPHHREEKMQQLEEISQNEGVAISVEVNNIWRDNAQMDDRKMDLRKALEIPSPFLKLTIQQTEKLAGESDEDMELPQAIEKVLDFKSEQAPMISVEPDAVAQPVAVREEKGSSNVPLIFADD</sequence>
<keyword evidence="2" id="KW-1185">Reference proteome</keyword>
<organism evidence="1 2">
    <name type="scientific">Trichonephila clavata</name>
    <name type="common">Joro spider</name>
    <name type="synonym">Nephila clavata</name>
    <dbReference type="NCBI Taxonomy" id="2740835"/>
    <lineage>
        <taxon>Eukaryota</taxon>
        <taxon>Metazoa</taxon>
        <taxon>Ecdysozoa</taxon>
        <taxon>Arthropoda</taxon>
        <taxon>Chelicerata</taxon>
        <taxon>Arachnida</taxon>
        <taxon>Araneae</taxon>
        <taxon>Araneomorphae</taxon>
        <taxon>Entelegynae</taxon>
        <taxon>Araneoidea</taxon>
        <taxon>Nephilidae</taxon>
        <taxon>Trichonephila</taxon>
    </lineage>
</organism>